<dbReference type="CDD" id="cd02883">
    <property type="entry name" value="NUDIX_Hydrolase"/>
    <property type="match status" value="1"/>
</dbReference>
<dbReference type="GO" id="GO:0046872">
    <property type="term" value="F:metal ion binding"/>
    <property type="evidence" value="ECO:0007669"/>
    <property type="project" value="UniProtKB-KW"/>
</dbReference>
<gene>
    <name evidence="5" type="ORF">H257_09662</name>
</gene>
<reference evidence="5" key="1">
    <citation type="submission" date="2013-12" db="EMBL/GenBank/DDBJ databases">
        <title>The Genome Sequence of Aphanomyces astaci APO3.</title>
        <authorList>
            <consortium name="The Broad Institute Genomics Platform"/>
            <person name="Russ C."/>
            <person name="Tyler B."/>
            <person name="van West P."/>
            <person name="Dieguez-Uribeondo J."/>
            <person name="Young S.K."/>
            <person name="Zeng Q."/>
            <person name="Gargeya S."/>
            <person name="Fitzgerald M."/>
            <person name="Abouelleil A."/>
            <person name="Alvarado L."/>
            <person name="Chapman S.B."/>
            <person name="Gainer-Dewar J."/>
            <person name="Goldberg J."/>
            <person name="Griggs A."/>
            <person name="Gujja S."/>
            <person name="Hansen M."/>
            <person name="Howarth C."/>
            <person name="Imamovic A."/>
            <person name="Ireland A."/>
            <person name="Larimer J."/>
            <person name="McCowan C."/>
            <person name="Murphy C."/>
            <person name="Pearson M."/>
            <person name="Poon T.W."/>
            <person name="Priest M."/>
            <person name="Roberts A."/>
            <person name="Saif S."/>
            <person name="Shea T."/>
            <person name="Sykes S."/>
            <person name="Wortman J."/>
            <person name="Nusbaum C."/>
            <person name="Birren B."/>
        </authorList>
    </citation>
    <scope>NUCLEOTIDE SEQUENCE [LARGE SCALE GENOMIC DNA]</scope>
    <source>
        <strain evidence="5">APO3</strain>
    </source>
</reference>
<organism evidence="5">
    <name type="scientific">Aphanomyces astaci</name>
    <name type="common">Crayfish plague agent</name>
    <dbReference type="NCBI Taxonomy" id="112090"/>
    <lineage>
        <taxon>Eukaryota</taxon>
        <taxon>Sar</taxon>
        <taxon>Stramenopiles</taxon>
        <taxon>Oomycota</taxon>
        <taxon>Saprolegniomycetes</taxon>
        <taxon>Saprolegniales</taxon>
        <taxon>Verrucalvaceae</taxon>
        <taxon>Aphanomyces</taxon>
    </lineage>
</organism>
<evidence type="ECO:0000313" key="5">
    <source>
        <dbReference type="EMBL" id="ETV76130.1"/>
    </source>
</evidence>
<name>W4G8Z4_APHAT</name>
<sequence length="295" mass="31893">MRRRCVSFLDATSGAAYTRSQVNIELSSVHNRRVHPSGALEQSIHDVWAAKLANNPRLFNGTKFRLAAFTATPTSLHMEWGLTDYKTYLGLCSRCDVVSSLATPPNQDTTIYLSNKIGVAGALLTADDKVCFLKRSSVVGAYPNMLDVPGGHPEPEHIGIDWSSLPVEPDDATNRRCAAEFFDSIAVEIVEEVNVPSSTLSPPLLLGVTLQGEAATPSFAFVVRCNLDASAIAAWYAQGPVDQYETTKLIFQPLQAALTSRSSGIMTPSAAGCFELLGRYLDYEPPTTRSSSSTT</sequence>
<keyword evidence="4" id="KW-0460">Magnesium</keyword>
<evidence type="ECO:0000256" key="3">
    <source>
        <dbReference type="ARBA" id="ARBA00022801"/>
    </source>
</evidence>
<keyword evidence="2" id="KW-0479">Metal-binding</keyword>
<proteinExistence type="predicted"/>
<accession>W4G8Z4</accession>
<evidence type="ECO:0000256" key="4">
    <source>
        <dbReference type="ARBA" id="ARBA00022842"/>
    </source>
</evidence>
<dbReference type="VEuPathDB" id="FungiDB:H257_09662"/>
<dbReference type="GO" id="GO:0052751">
    <property type="term" value="F:GDP-mannose hydrolase activity"/>
    <property type="evidence" value="ECO:0007669"/>
    <property type="project" value="TreeGrafter"/>
</dbReference>
<dbReference type="PANTHER" id="PTHR31835:SF1">
    <property type="entry name" value="URIDINE DIPHOSPHATE GLUCOSE PYROPHOSPHATASE NUDT22"/>
    <property type="match status" value="1"/>
</dbReference>
<dbReference type="OrthoDB" id="242473at2759"/>
<comment type="cofactor">
    <cofactor evidence="1">
        <name>Mg(2+)</name>
        <dbReference type="ChEBI" id="CHEBI:18420"/>
    </cofactor>
</comment>
<dbReference type="GeneID" id="20811658"/>
<dbReference type="SUPFAM" id="SSF55811">
    <property type="entry name" value="Nudix"/>
    <property type="match status" value="1"/>
</dbReference>
<dbReference type="AlphaFoldDB" id="W4G8Z4"/>
<keyword evidence="3" id="KW-0378">Hydrolase</keyword>
<dbReference type="RefSeq" id="XP_009834255.1">
    <property type="nucleotide sequence ID" value="XM_009835953.1"/>
</dbReference>
<dbReference type="InterPro" id="IPR015797">
    <property type="entry name" value="NUDIX_hydrolase-like_dom_sf"/>
</dbReference>
<evidence type="ECO:0000256" key="1">
    <source>
        <dbReference type="ARBA" id="ARBA00001946"/>
    </source>
</evidence>
<evidence type="ECO:0000256" key="2">
    <source>
        <dbReference type="ARBA" id="ARBA00022723"/>
    </source>
</evidence>
<protein>
    <recommendedName>
        <fullName evidence="6">Nudix hydrolase domain-containing protein</fullName>
    </recommendedName>
</protein>
<dbReference type="InterPro" id="IPR055295">
    <property type="entry name" value="NUDT22/NUDT9-like"/>
</dbReference>
<evidence type="ECO:0008006" key="6">
    <source>
        <dbReference type="Google" id="ProtNLM"/>
    </source>
</evidence>
<dbReference type="PANTHER" id="PTHR31835">
    <property type="entry name" value="URIDINE DIPHOSPHATE GLUCOSE PYROPHOSPHATASE"/>
    <property type="match status" value="1"/>
</dbReference>
<dbReference type="EMBL" id="KI913137">
    <property type="protein sequence ID" value="ETV76130.1"/>
    <property type="molecule type" value="Genomic_DNA"/>
</dbReference>